<reference evidence="5 6" key="1">
    <citation type="journal article" date="2013" name="PLoS Genet.">
        <title>The genome and development-dependent transcriptomes of Pyronema confluens: a window into fungal evolution.</title>
        <authorList>
            <person name="Traeger S."/>
            <person name="Altegoer F."/>
            <person name="Freitag M."/>
            <person name="Gabaldon T."/>
            <person name="Kempken F."/>
            <person name="Kumar A."/>
            <person name="Marcet-Houben M."/>
            <person name="Poggeler S."/>
            <person name="Stajich J.E."/>
            <person name="Nowrousian M."/>
        </authorList>
    </citation>
    <scope>NUCLEOTIDE SEQUENCE [LARGE SCALE GENOMIC DNA]</scope>
    <source>
        <strain evidence="6">CBS 100304</strain>
        <tissue evidence="5">Vegetative mycelium</tissue>
    </source>
</reference>
<dbReference type="Gene3D" id="3.40.50.1820">
    <property type="entry name" value="alpha/beta hydrolase"/>
    <property type="match status" value="1"/>
</dbReference>
<evidence type="ECO:0000313" key="6">
    <source>
        <dbReference type="Proteomes" id="UP000018144"/>
    </source>
</evidence>
<dbReference type="STRING" id="1076935.U4L260"/>
<evidence type="ECO:0000256" key="2">
    <source>
        <dbReference type="ARBA" id="ARBA00022801"/>
    </source>
</evidence>
<dbReference type="InterPro" id="IPR010497">
    <property type="entry name" value="Epoxide_hydro_N"/>
</dbReference>
<proteinExistence type="inferred from homology"/>
<dbReference type="EMBL" id="HF935494">
    <property type="protein sequence ID" value="CCX09736.1"/>
    <property type="molecule type" value="Genomic_DNA"/>
</dbReference>
<dbReference type="SUPFAM" id="SSF53474">
    <property type="entry name" value="alpha/beta-Hydrolases"/>
    <property type="match status" value="1"/>
</dbReference>
<dbReference type="eggNOG" id="KOG2565">
    <property type="taxonomic scope" value="Eukaryota"/>
</dbReference>
<dbReference type="OrthoDB" id="7130006at2759"/>
<dbReference type="PIRSF" id="PIRSF001112">
    <property type="entry name" value="Epoxide_hydrolase"/>
    <property type="match status" value="1"/>
</dbReference>
<dbReference type="InterPro" id="IPR016292">
    <property type="entry name" value="Epoxide_hydrolase"/>
</dbReference>
<keyword evidence="2 5" id="KW-0378">Hydrolase</keyword>
<evidence type="ECO:0000259" key="4">
    <source>
        <dbReference type="Pfam" id="PF06441"/>
    </source>
</evidence>
<dbReference type="InterPro" id="IPR029058">
    <property type="entry name" value="AB_hydrolase_fold"/>
</dbReference>
<protein>
    <submittedName>
        <fullName evidence="5">Similar to Putative epoxide hydrolase acc. no. Q06816</fullName>
    </submittedName>
</protein>
<dbReference type="PANTHER" id="PTHR21661">
    <property type="entry name" value="EPOXIDE HYDROLASE 1-RELATED"/>
    <property type="match status" value="1"/>
</dbReference>
<dbReference type="GO" id="GO:0097176">
    <property type="term" value="P:epoxide metabolic process"/>
    <property type="evidence" value="ECO:0007669"/>
    <property type="project" value="TreeGrafter"/>
</dbReference>
<feature type="region of interest" description="Disordered" evidence="3">
    <location>
        <begin position="1"/>
        <end position="22"/>
    </location>
</feature>
<accession>U4L260</accession>
<gene>
    <name evidence="5" type="ORF">PCON_09329</name>
</gene>
<keyword evidence="6" id="KW-1185">Reference proteome</keyword>
<dbReference type="PANTHER" id="PTHR21661:SF71">
    <property type="entry name" value="EPOXIDE HYDROLASE N-TERMINAL DOMAIN-CONTAINING PROTEIN"/>
    <property type="match status" value="1"/>
</dbReference>
<evidence type="ECO:0000256" key="1">
    <source>
        <dbReference type="ARBA" id="ARBA00010088"/>
    </source>
</evidence>
<feature type="domain" description="Epoxide hydrolase N-terminal" evidence="4">
    <location>
        <begin position="22"/>
        <end position="114"/>
    </location>
</feature>
<organism evidence="5 6">
    <name type="scientific">Pyronema omphalodes (strain CBS 100304)</name>
    <name type="common">Pyronema confluens</name>
    <dbReference type="NCBI Taxonomy" id="1076935"/>
    <lineage>
        <taxon>Eukaryota</taxon>
        <taxon>Fungi</taxon>
        <taxon>Dikarya</taxon>
        <taxon>Ascomycota</taxon>
        <taxon>Pezizomycotina</taxon>
        <taxon>Pezizomycetes</taxon>
        <taxon>Pezizales</taxon>
        <taxon>Pyronemataceae</taxon>
        <taxon>Pyronema</taxon>
    </lineage>
</organism>
<dbReference type="Pfam" id="PF06441">
    <property type="entry name" value="EHN"/>
    <property type="match status" value="1"/>
</dbReference>
<dbReference type="GO" id="GO:0004301">
    <property type="term" value="F:epoxide hydrolase activity"/>
    <property type="evidence" value="ECO:0007669"/>
    <property type="project" value="TreeGrafter"/>
</dbReference>
<feature type="compositionally biased region" description="Pro residues" evidence="3">
    <location>
        <begin position="1"/>
        <end position="11"/>
    </location>
</feature>
<sequence length="393" mass="44368">MDATPLSPPPTNRNNPVDVGPEPYRVHIPTRYLELTQQKFADARLPAGDDSLRSDLDSLIDHWHETFSWRHHEHSLNTHPQYRLSIPVAPFGPLRHHFLHHRTPAKRAPPLLLLSEHWDHVPLFTELAQRNICDIVLPSAPGCGFSDAPESAKNDDGDNGSGSGGTTLEAGSYTLHHVASGFHALMQRLGYERYVIACSGVFGFTLARLMSRTYPGILGVHSCFLPTLKPTGWWGRLRTKRWGLRRREGVRDDGVVLNMGATERQAWEYAVTDSPMGLLAWVVGRVREGGGRYKWTQTQLLGAFMYYWISGPRGFFRMMEEEEVKKACGTRSEVPLGLLVGTETEMKRGYVADCLGPVVSWEQRTEAVGRWVAFEQPQMVADSLIRFWETVIR</sequence>
<evidence type="ECO:0000256" key="3">
    <source>
        <dbReference type="SAM" id="MobiDB-lite"/>
    </source>
</evidence>
<dbReference type="Proteomes" id="UP000018144">
    <property type="component" value="Unassembled WGS sequence"/>
</dbReference>
<evidence type="ECO:0000313" key="5">
    <source>
        <dbReference type="EMBL" id="CCX09736.1"/>
    </source>
</evidence>
<name>U4L260_PYROM</name>
<dbReference type="AlphaFoldDB" id="U4L260"/>
<comment type="similarity">
    <text evidence="1">Belongs to the peptidase S33 family.</text>
</comment>